<gene>
    <name evidence="8" type="ORF">CB0940_03960</name>
    <name evidence="9" type="ORF">RHO25_005784</name>
</gene>
<reference evidence="9 11" key="2">
    <citation type="submission" date="2023-09" db="EMBL/GenBank/DDBJ databases">
        <title>Complete-Gapless Cercospora beticola genome.</title>
        <authorList>
            <person name="Wyatt N.A."/>
            <person name="Spanner R.E."/>
            <person name="Bolton M.D."/>
        </authorList>
    </citation>
    <scope>NUCLEOTIDE SEQUENCE [LARGE SCALE GENOMIC DNA]</scope>
    <source>
        <strain evidence="9">Cb09-40</strain>
    </source>
</reference>
<evidence type="ECO:0000313" key="10">
    <source>
        <dbReference type="Proteomes" id="UP000230605"/>
    </source>
</evidence>
<feature type="domain" description="Major facilitator superfamily (MFS) profile" evidence="7">
    <location>
        <begin position="42"/>
        <end position="461"/>
    </location>
</feature>
<name>A0A2G5HLV8_CERBT</name>
<keyword evidence="3 6" id="KW-0812">Transmembrane</keyword>
<keyword evidence="5 6" id="KW-0472">Membrane</keyword>
<dbReference type="FunFam" id="1.20.1250.20:FF:000018">
    <property type="entry name" value="MFS transporter permease"/>
    <property type="match status" value="1"/>
</dbReference>
<evidence type="ECO:0000256" key="2">
    <source>
        <dbReference type="ARBA" id="ARBA00022448"/>
    </source>
</evidence>
<evidence type="ECO:0000256" key="6">
    <source>
        <dbReference type="SAM" id="Phobius"/>
    </source>
</evidence>
<feature type="transmembrane region" description="Helical" evidence="6">
    <location>
        <begin position="436"/>
        <end position="457"/>
    </location>
</feature>
<dbReference type="Proteomes" id="UP000230605">
    <property type="component" value="Chromosome 4"/>
</dbReference>
<feature type="transmembrane region" description="Helical" evidence="6">
    <location>
        <begin position="401"/>
        <end position="424"/>
    </location>
</feature>
<keyword evidence="2" id="KW-0813">Transport</keyword>
<feature type="transmembrane region" description="Helical" evidence="6">
    <location>
        <begin position="210"/>
        <end position="230"/>
    </location>
</feature>
<evidence type="ECO:0000313" key="11">
    <source>
        <dbReference type="Proteomes" id="UP001302367"/>
    </source>
</evidence>
<feature type="transmembrane region" description="Helical" evidence="6">
    <location>
        <begin position="316"/>
        <end position="336"/>
    </location>
</feature>
<evidence type="ECO:0000256" key="1">
    <source>
        <dbReference type="ARBA" id="ARBA00004141"/>
    </source>
</evidence>
<sequence length="484" mass="53860">MGTTKELQVNAISPTESLSENETASVNDARLRSAYKKSDLRLLYWYSFVYLWMRIHASNITNTAIINIETGDGIKTQLGNLTSGQWAWCLAIFYYPYAAFEPASTLLLKRFSPRVWMSRIMITWGIVSMCQAATQNYSGLLATRFFLGLAEAGYYPGVLYHLTFWYPAKDTALRIAFFYACGQFSGTISGLLAFAISYMNGVGGVAGWRWVFILEGIPAVLMGIITWFTLPNYPEDSAWLTEEEKRAVIDNRPKTQPSANAKTWSSSEVKEIFKDSRNYTYTFLWICHAIGGWGIAKVLPTVIYELGLSGSAVTQLLTMPCYTLGFIVLNGFGWLIHRGYVSSWLTVIGMEIVCVACYIALILVRGAVSRYMLVTIAIASSMGVLPILWPERIRAARGTTTAGLMIGFTNASAQLTGIVGPMIYQDKFGPRYTVSYSVSIALIAAAIVGVVVTWWLIWKRDQREAKEAENAELSSAQQSQDEKS</sequence>
<dbReference type="Gene3D" id="1.20.1250.20">
    <property type="entry name" value="MFS general substrate transporter like domains"/>
    <property type="match status" value="2"/>
</dbReference>
<dbReference type="EMBL" id="LKMD01000105">
    <property type="protein sequence ID" value="PIA93529.1"/>
    <property type="molecule type" value="Genomic_DNA"/>
</dbReference>
<feature type="transmembrane region" description="Helical" evidence="6">
    <location>
        <begin position="176"/>
        <end position="198"/>
    </location>
</feature>
<dbReference type="GO" id="GO:0016020">
    <property type="term" value="C:membrane"/>
    <property type="evidence" value="ECO:0007669"/>
    <property type="project" value="UniProtKB-SubCell"/>
</dbReference>
<feature type="transmembrane region" description="Helical" evidence="6">
    <location>
        <begin position="42"/>
        <end position="65"/>
    </location>
</feature>
<comment type="subcellular location">
    <subcellularLocation>
        <location evidence="1">Membrane</location>
        <topology evidence="1">Multi-pass membrane protein</topology>
    </subcellularLocation>
</comment>
<dbReference type="SUPFAM" id="SSF103473">
    <property type="entry name" value="MFS general substrate transporter"/>
    <property type="match status" value="1"/>
</dbReference>
<organism evidence="8 10">
    <name type="scientific">Cercospora beticola</name>
    <name type="common">Sugarbeet leaf spot fungus</name>
    <dbReference type="NCBI Taxonomy" id="122368"/>
    <lineage>
        <taxon>Eukaryota</taxon>
        <taxon>Fungi</taxon>
        <taxon>Dikarya</taxon>
        <taxon>Ascomycota</taxon>
        <taxon>Pezizomycotina</taxon>
        <taxon>Dothideomycetes</taxon>
        <taxon>Dothideomycetidae</taxon>
        <taxon>Mycosphaerellales</taxon>
        <taxon>Mycosphaerellaceae</taxon>
        <taxon>Cercospora</taxon>
    </lineage>
</organism>
<feature type="transmembrane region" description="Helical" evidence="6">
    <location>
        <begin position="279"/>
        <end position="296"/>
    </location>
</feature>
<evidence type="ECO:0000256" key="4">
    <source>
        <dbReference type="ARBA" id="ARBA00022989"/>
    </source>
</evidence>
<feature type="transmembrane region" description="Helical" evidence="6">
    <location>
        <begin position="85"/>
        <end position="108"/>
    </location>
</feature>
<proteinExistence type="predicted"/>
<feature type="transmembrane region" description="Helical" evidence="6">
    <location>
        <begin position="145"/>
        <end position="164"/>
    </location>
</feature>
<evidence type="ECO:0000256" key="3">
    <source>
        <dbReference type="ARBA" id="ARBA00022692"/>
    </source>
</evidence>
<dbReference type="EMBL" id="CP134187">
    <property type="protein sequence ID" value="WPB01163.1"/>
    <property type="molecule type" value="Genomic_DNA"/>
</dbReference>
<dbReference type="InterPro" id="IPR020846">
    <property type="entry name" value="MFS_dom"/>
</dbReference>
<dbReference type="PROSITE" id="PS50850">
    <property type="entry name" value="MFS"/>
    <property type="match status" value="1"/>
</dbReference>
<dbReference type="InterPro" id="IPR011701">
    <property type="entry name" value="MFS"/>
</dbReference>
<dbReference type="PANTHER" id="PTHR43791">
    <property type="entry name" value="PERMEASE-RELATED"/>
    <property type="match status" value="1"/>
</dbReference>
<dbReference type="Proteomes" id="UP001302367">
    <property type="component" value="Chromosome 4"/>
</dbReference>
<dbReference type="AlphaFoldDB" id="A0A2G5HLV8"/>
<evidence type="ECO:0000313" key="8">
    <source>
        <dbReference type="EMBL" id="PIA93529.1"/>
    </source>
</evidence>
<feature type="transmembrane region" description="Helical" evidence="6">
    <location>
        <begin position="343"/>
        <end position="364"/>
    </location>
</feature>
<reference evidence="8 10" key="1">
    <citation type="submission" date="2015-10" db="EMBL/GenBank/DDBJ databases">
        <title>The cercosporin biosynthetic gene cluster was horizontally transferred to several fungal lineages and shown to be expanded in Cercospora beticola based on microsynteny with recipient genomes.</title>
        <authorList>
            <person name="De Jonge R."/>
            <person name="Ebert M.K."/>
            <person name="Suttle J.C."/>
            <person name="Jurick Ii W.M."/>
            <person name="Secor G.A."/>
            <person name="Thomma B.P."/>
            <person name="Van De Peer Y."/>
            <person name="Bolton M.D."/>
        </authorList>
    </citation>
    <scope>NUCLEOTIDE SEQUENCE [LARGE SCALE GENOMIC DNA]</scope>
    <source>
        <strain evidence="8 10">09-40</strain>
    </source>
</reference>
<feature type="transmembrane region" description="Helical" evidence="6">
    <location>
        <begin position="120"/>
        <end position="139"/>
    </location>
</feature>
<evidence type="ECO:0000256" key="5">
    <source>
        <dbReference type="ARBA" id="ARBA00023136"/>
    </source>
</evidence>
<dbReference type="OrthoDB" id="2985014at2759"/>
<evidence type="ECO:0000259" key="7">
    <source>
        <dbReference type="PROSITE" id="PS50850"/>
    </source>
</evidence>
<dbReference type="Pfam" id="PF07690">
    <property type="entry name" value="MFS_1"/>
    <property type="match status" value="1"/>
</dbReference>
<protein>
    <submittedName>
        <fullName evidence="8">Putative tartrate transporter</fullName>
    </submittedName>
</protein>
<keyword evidence="4 6" id="KW-1133">Transmembrane helix</keyword>
<dbReference type="PANTHER" id="PTHR43791:SF51">
    <property type="entry name" value="MAJOR FACILITATOR SUPERFAMILY (MFS) PROFILE DOMAIN-CONTAINING PROTEIN"/>
    <property type="match status" value="1"/>
</dbReference>
<keyword evidence="11" id="KW-1185">Reference proteome</keyword>
<dbReference type="InterPro" id="IPR036259">
    <property type="entry name" value="MFS_trans_sf"/>
</dbReference>
<evidence type="ECO:0000313" key="9">
    <source>
        <dbReference type="EMBL" id="WPB01163.1"/>
    </source>
</evidence>
<feature type="transmembrane region" description="Helical" evidence="6">
    <location>
        <begin position="370"/>
        <end position="389"/>
    </location>
</feature>
<accession>A0A2G5HLV8</accession>
<dbReference type="GO" id="GO:0022857">
    <property type="term" value="F:transmembrane transporter activity"/>
    <property type="evidence" value="ECO:0007669"/>
    <property type="project" value="InterPro"/>
</dbReference>